<protein>
    <recommendedName>
        <fullName evidence="3">Beta-barrel porin-2, OmpL-like. bbp2</fullName>
    </recommendedName>
</protein>
<evidence type="ECO:0000313" key="2">
    <source>
        <dbReference type="EMBL" id="SPS05257.1"/>
    </source>
</evidence>
<organism evidence="2">
    <name type="scientific">Candidatus Nitrotoga fabula</name>
    <dbReference type="NCBI Taxonomy" id="2182327"/>
    <lineage>
        <taxon>Bacteria</taxon>
        <taxon>Pseudomonadati</taxon>
        <taxon>Pseudomonadota</taxon>
        <taxon>Betaproteobacteria</taxon>
        <taxon>Nitrosomonadales</taxon>
        <taxon>Gallionellaceae</taxon>
        <taxon>Candidatus Nitrotoga</taxon>
    </lineage>
</organism>
<dbReference type="SUPFAM" id="SSF56935">
    <property type="entry name" value="Porins"/>
    <property type="match status" value="1"/>
</dbReference>
<feature type="signal peptide" evidence="1">
    <location>
        <begin position="1"/>
        <end position="21"/>
    </location>
</feature>
<dbReference type="EMBL" id="LS423452">
    <property type="protein sequence ID" value="SPS05257.1"/>
    <property type="molecule type" value="Genomic_DNA"/>
</dbReference>
<reference evidence="2" key="1">
    <citation type="submission" date="2018-05" db="EMBL/GenBank/DDBJ databases">
        <authorList>
            <person name="Lanie J.A."/>
            <person name="Ng W.-L."/>
            <person name="Kazmierczak K.M."/>
            <person name="Andrzejewski T.M."/>
            <person name="Davidsen T.M."/>
            <person name="Wayne K.J."/>
            <person name="Tettelin H."/>
            <person name="Glass J.I."/>
            <person name="Rusch D."/>
            <person name="Podicherti R."/>
            <person name="Tsui H.-C.T."/>
            <person name="Winkler M.E."/>
        </authorList>
    </citation>
    <scope>NUCLEOTIDE SEQUENCE</scope>
    <source>
        <strain evidence="2">KNB</strain>
    </source>
</reference>
<gene>
    <name evidence="2" type="ORF">NITFAB_0846</name>
</gene>
<keyword evidence="1" id="KW-0732">Signal</keyword>
<feature type="chain" id="PRO_5016155056" description="Beta-barrel porin-2, OmpL-like. bbp2" evidence="1">
    <location>
        <begin position="22"/>
        <end position="433"/>
    </location>
</feature>
<dbReference type="AlphaFoldDB" id="A0A2X0QUV2"/>
<proteinExistence type="predicted"/>
<dbReference type="InterPro" id="IPR011486">
    <property type="entry name" value="BBP2"/>
</dbReference>
<sequence>MYNFNAFIFTLGALFMPAAMAADESLSLLKKFGIQAGGWVNAGISLNTNNPTDGFNGPVTLADRSNELQLNQFNVYLQRPIAREGKAWDFGGRMDVMFGTDAIFAQAYGIPSFDVNTGQPLRRSKWDLNLCCEGSRFYNMALPQAYLETYVPVGSGLSVKIGHFYSPTGYETVPAPDNFFYTRSYTFSNGEPFTHTGLVGNYTTNKNWSFMGGVITGSSTGGWDGGMDKELSNWGGLAGVTWTSNSKRTSVNLTGSYSETSTRSNEPWGFYSLVVQHKVTPETLLVLHQTFGYAGGVFTPAGNRNAEWYGIDLQLQHELASDLSVGVRGEWFSDKNGFRVCSPVRVAQATNSVHISFAANFEATCVPADYFDITMGVNWKPAKKLKLEHALMQNLNLRTNIRYDSVDGFGRAYLPFDNRRNQLLISLDATLPF</sequence>
<dbReference type="Pfam" id="PF07642">
    <property type="entry name" value="BBP2"/>
    <property type="match status" value="1"/>
</dbReference>
<evidence type="ECO:0000256" key="1">
    <source>
        <dbReference type="SAM" id="SignalP"/>
    </source>
</evidence>
<name>A0A2X0QUV2_9PROT</name>
<evidence type="ECO:0008006" key="3">
    <source>
        <dbReference type="Google" id="ProtNLM"/>
    </source>
</evidence>
<accession>A0A2X0QUV2</accession>